<dbReference type="PANTHER" id="PTHR30305:SF1">
    <property type="entry name" value="HPR KINASE_PHOSPHORYLASE"/>
    <property type="match status" value="1"/>
</dbReference>
<comment type="catalytic activity">
    <reaction evidence="13 14">
        <text>[HPr protein]-O-phospho-L-serine + phosphate + H(+) = [HPr protein]-L-serine + diphosphate</text>
        <dbReference type="Rhea" id="RHEA:46604"/>
        <dbReference type="Rhea" id="RHEA-COMP:11602"/>
        <dbReference type="Rhea" id="RHEA-COMP:11603"/>
        <dbReference type="ChEBI" id="CHEBI:15378"/>
        <dbReference type="ChEBI" id="CHEBI:29999"/>
        <dbReference type="ChEBI" id="CHEBI:33019"/>
        <dbReference type="ChEBI" id="CHEBI:43474"/>
        <dbReference type="ChEBI" id="CHEBI:83421"/>
    </reaction>
</comment>
<evidence type="ECO:0000256" key="4">
    <source>
        <dbReference type="ARBA" id="ARBA00022527"/>
    </source>
</evidence>
<evidence type="ECO:0000256" key="8">
    <source>
        <dbReference type="ARBA" id="ARBA00022777"/>
    </source>
</evidence>
<dbReference type="SUPFAM" id="SSF53795">
    <property type="entry name" value="PEP carboxykinase-like"/>
    <property type="match status" value="1"/>
</dbReference>
<evidence type="ECO:0000256" key="12">
    <source>
        <dbReference type="ARBA" id="ARBA00023277"/>
    </source>
</evidence>
<evidence type="ECO:0000256" key="9">
    <source>
        <dbReference type="ARBA" id="ARBA00022840"/>
    </source>
</evidence>
<dbReference type="InterPro" id="IPR011126">
    <property type="entry name" value="Hpr_kin/Pase_Hpr_N"/>
</dbReference>
<protein>
    <recommendedName>
        <fullName evidence="14">HPr kinase/phosphorylase</fullName>
        <shortName evidence="14">HPrK/P</shortName>
        <ecNumber evidence="14">2.7.11.-</ecNumber>
        <ecNumber evidence="14">2.7.4.-</ecNumber>
    </recommendedName>
    <alternativeName>
        <fullName evidence="14">HPr(Ser) kinase/phosphorylase</fullName>
    </alternativeName>
</protein>
<keyword evidence="18" id="KW-1185">Reference proteome</keyword>
<dbReference type="Pfam" id="PF02603">
    <property type="entry name" value="Hpr_kinase_N"/>
    <property type="match status" value="1"/>
</dbReference>
<dbReference type="InterPro" id="IPR011104">
    <property type="entry name" value="Hpr_kin/Pase_C"/>
</dbReference>
<proteinExistence type="inferred from homology"/>
<evidence type="ECO:0000313" key="18">
    <source>
        <dbReference type="Proteomes" id="UP000521032"/>
    </source>
</evidence>
<comment type="catalytic activity">
    <reaction evidence="1 14">
        <text>[HPr protein]-L-serine + ATP = [HPr protein]-O-phospho-L-serine + ADP + H(+)</text>
        <dbReference type="Rhea" id="RHEA:46600"/>
        <dbReference type="Rhea" id="RHEA-COMP:11602"/>
        <dbReference type="Rhea" id="RHEA-COMP:11603"/>
        <dbReference type="ChEBI" id="CHEBI:15378"/>
        <dbReference type="ChEBI" id="CHEBI:29999"/>
        <dbReference type="ChEBI" id="CHEBI:30616"/>
        <dbReference type="ChEBI" id="CHEBI:83421"/>
        <dbReference type="ChEBI" id="CHEBI:456216"/>
    </reaction>
</comment>
<name>A0A6V7R5U5_9BACL</name>
<dbReference type="GO" id="GO:0004674">
    <property type="term" value="F:protein serine/threonine kinase activity"/>
    <property type="evidence" value="ECO:0007669"/>
    <property type="project" value="UniProtKB-KW"/>
</dbReference>
<dbReference type="Gene3D" id="3.40.1390.20">
    <property type="entry name" value="HprK N-terminal domain-like"/>
    <property type="match status" value="1"/>
</dbReference>
<comment type="domain">
    <text evidence="14">The Walker A ATP-binding motif also binds Pi and PPi.</text>
</comment>
<feature type="active site" description="Proton acceptor; for phosphorylation activity. Proton donor; for dephosphorylation activity" evidence="14">
    <location>
        <position position="176"/>
    </location>
</feature>
<dbReference type="Pfam" id="PF07475">
    <property type="entry name" value="Hpr_kinase_C"/>
    <property type="match status" value="1"/>
</dbReference>
<feature type="active site" evidence="14">
    <location>
        <position position="137"/>
    </location>
</feature>
<dbReference type="Proteomes" id="UP000521032">
    <property type="component" value="Unassembled WGS sequence"/>
</dbReference>
<evidence type="ECO:0000256" key="6">
    <source>
        <dbReference type="ARBA" id="ARBA00022723"/>
    </source>
</evidence>
<keyword evidence="9 14" id="KW-0067">ATP-binding</keyword>
<comment type="subunit">
    <text evidence="14">Homohexamer.</text>
</comment>
<evidence type="ECO:0000256" key="11">
    <source>
        <dbReference type="ARBA" id="ARBA00023268"/>
    </source>
</evidence>
<evidence type="ECO:0000259" key="16">
    <source>
        <dbReference type="Pfam" id="PF07475"/>
    </source>
</evidence>
<dbReference type="CDD" id="cd01918">
    <property type="entry name" value="HprK_C"/>
    <property type="match status" value="1"/>
</dbReference>
<dbReference type="SUPFAM" id="SSF75138">
    <property type="entry name" value="HprK N-terminal domain-like"/>
    <property type="match status" value="1"/>
</dbReference>
<accession>A0A6V7R5U5</accession>
<dbReference type="GO" id="GO:0006109">
    <property type="term" value="P:regulation of carbohydrate metabolic process"/>
    <property type="evidence" value="ECO:0007669"/>
    <property type="project" value="UniProtKB-UniRule"/>
</dbReference>
<evidence type="ECO:0000256" key="2">
    <source>
        <dbReference type="ARBA" id="ARBA00001946"/>
    </source>
</evidence>
<dbReference type="EMBL" id="CAJEWE010000006">
    <property type="protein sequence ID" value="CAD2072686.1"/>
    <property type="molecule type" value="Genomic_DNA"/>
</dbReference>
<comment type="cofactor">
    <cofactor evidence="2 14">
        <name>Mg(2+)</name>
        <dbReference type="ChEBI" id="CHEBI:18420"/>
    </cofactor>
</comment>
<keyword evidence="8 14" id="KW-0418">Kinase</keyword>
<dbReference type="GO" id="GO:0004712">
    <property type="term" value="F:protein serine/threonine/tyrosine kinase activity"/>
    <property type="evidence" value="ECO:0007669"/>
    <property type="project" value="UniProtKB-UniRule"/>
</dbReference>
<feature type="binding site" evidence="14">
    <location>
        <position position="201"/>
    </location>
    <ligand>
        <name>Mg(2+)</name>
        <dbReference type="ChEBI" id="CHEBI:18420"/>
    </ligand>
</feature>
<feature type="region of interest" description="Important for the catalytic mechanism of dephosphorylation" evidence="14">
    <location>
        <begin position="263"/>
        <end position="268"/>
    </location>
</feature>
<evidence type="ECO:0000256" key="7">
    <source>
        <dbReference type="ARBA" id="ARBA00022741"/>
    </source>
</evidence>
<evidence type="ECO:0000256" key="14">
    <source>
        <dbReference type="HAMAP-Rule" id="MF_01249"/>
    </source>
</evidence>
<evidence type="ECO:0000259" key="15">
    <source>
        <dbReference type="Pfam" id="PF02603"/>
    </source>
</evidence>
<keyword evidence="10 14" id="KW-0460">Magnesium</keyword>
<sequence length="314" mass="35082">MLIVKNILEKFNLTLHAGAEGLNKEVVSIDVSRPGLEVAGYFSHYSSERIQIFGTTETTFFMHRLTDEEQESRAQSLCRKDTPCIILTHGHEPPEALIKACNNTGTALLSTELTTTAFNYTLTDYLEMALAPETNVHGVLLDVYGIGVLITGESGIGKSEIALELVKNGHRLVADDNVEIKQIQKGQLIGKAPKLIENLLEIRGIGIVNVMTLFGAGVVLNEKRIMLNVHLEFWDKNKEYDRVGLEEKSMKILDTEVSQKLIPVRPGRNLVNIIEVAAMNFRLQKMGINAAEEFNERLKAFIKQKSEGENRHDK</sequence>
<evidence type="ECO:0000256" key="10">
    <source>
        <dbReference type="ARBA" id="ARBA00022842"/>
    </source>
</evidence>
<dbReference type="NCBIfam" id="TIGR00679">
    <property type="entry name" value="hpr-ser"/>
    <property type="match status" value="1"/>
</dbReference>
<feature type="domain" description="HPr(Ser) kinase/phosphorylase N-terminal" evidence="15">
    <location>
        <begin position="4"/>
        <end position="126"/>
    </location>
</feature>
<feature type="active site" evidence="14">
    <location>
        <position position="158"/>
    </location>
</feature>
<reference evidence="17 18" key="1">
    <citation type="submission" date="2020-07" db="EMBL/GenBank/DDBJ databases">
        <authorList>
            <person name="Criscuolo A."/>
        </authorList>
    </citation>
    <scope>NUCLEOTIDE SEQUENCE [LARGE SCALE GENOMIC DNA]</scope>
    <source>
        <strain evidence="18">CIP 111030</strain>
    </source>
</reference>
<keyword evidence="7 14" id="KW-0547">Nucleotide-binding</keyword>
<dbReference type="InterPro" id="IPR027417">
    <property type="entry name" value="P-loop_NTPase"/>
</dbReference>
<dbReference type="EC" id="2.7.11.-" evidence="14"/>
<keyword evidence="12 14" id="KW-0119">Carbohydrate metabolism</keyword>
<evidence type="ECO:0000256" key="13">
    <source>
        <dbReference type="ARBA" id="ARBA00047657"/>
    </source>
</evidence>
<dbReference type="AlphaFoldDB" id="A0A6V7R5U5"/>
<gene>
    <name evidence="14 17" type="primary">hprK</name>
    <name evidence="17" type="ORF">JEOSCH030_00371</name>
</gene>
<keyword evidence="11 14" id="KW-0511">Multifunctional enzyme</keyword>
<feature type="binding site" evidence="14">
    <location>
        <begin position="152"/>
        <end position="159"/>
    </location>
    <ligand>
        <name>ATP</name>
        <dbReference type="ChEBI" id="CHEBI:30616"/>
    </ligand>
</feature>
<dbReference type="GO" id="GO:0005524">
    <property type="term" value="F:ATP binding"/>
    <property type="evidence" value="ECO:0007669"/>
    <property type="project" value="UniProtKB-UniRule"/>
</dbReference>
<dbReference type="FunFam" id="3.40.50.300:FF:000174">
    <property type="entry name" value="HPr kinase/phosphorylase"/>
    <property type="match status" value="1"/>
</dbReference>
<feature type="domain" description="HPr kinase/phosphorylase C-terminal" evidence="16">
    <location>
        <begin position="129"/>
        <end position="297"/>
    </location>
</feature>
<comment type="miscellaneous">
    <text evidence="14">Both phosphorylation and phosphorolysis are carried out by the same active site and suggest a common mechanism for both reactions.</text>
</comment>
<comment type="caution">
    <text evidence="17">The sequence shown here is derived from an EMBL/GenBank/DDBJ whole genome shotgun (WGS) entry which is preliminary data.</text>
</comment>
<dbReference type="GO" id="GO:0000155">
    <property type="term" value="F:phosphorelay sensor kinase activity"/>
    <property type="evidence" value="ECO:0007669"/>
    <property type="project" value="InterPro"/>
</dbReference>
<keyword evidence="4 14" id="KW-0723">Serine/threonine-protein kinase</keyword>
<dbReference type="HAMAP" id="MF_01249">
    <property type="entry name" value="HPr_kinase"/>
    <property type="match status" value="1"/>
</dbReference>
<feature type="active site" evidence="14">
    <location>
        <position position="242"/>
    </location>
</feature>
<keyword evidence="6 14" id="KW-0479">Metal-binding</keyword>
<dbReference type="PANTHER" id="PTHR30305">
    <property type="entry name" value="PROTEIN YJDM-RELATED"/>
    <property type="match status" value="1"/>
</dbReference>
<organism evidence="17 18">
    <name type="scientific">Phocicoccus schoeneichii</name>
    <dbReference type="NCBI Taxonomy" id="1812261"/>
    <lineage>
        <taxon>Bacteria</taxon>
        <taxon>Bacillati</taxon>
        <taxon>Bacillota</taxon>
        <taxon>Bacilli</taxon>
        <taxon>Bacillales</taxon>
        <taxon>Salinicoccaceae</taxon>
        <taxon>Phocicoccus</taxon>
    </lineage>
</organism>
<dbReference type="InterPro" id="IPR003755">
    <property type="entry name" value="HPr(Ser)_kin/Pase"/>
</dbReference>
<feature type="region of interest" description="Important for the catalytic mechanism of both phosphorylation and dephosphorylation" evidence="14">
    <location>
        <begin position="200"/>
        <end position="209"/>
    </location>
</feature>
<evidence type="ECO:0000256" key="5">
    <source>
        <dbReference type="ARBA" id="ARBA00022679"/>
    </source>
</evidence>
<evidence type="ECO:0000256" key="3">
    <source>
        <dbReference type="ARBA" id="ARBA00006883"/>
    </source>
</evidence>
<feature type="binding site" evidence="14">
    <location>
        <position position="159"/>
    </location>
    <ligand>
        <name>Mg(2+)</name>
        <dbReference type="ChEBI" id="CHEBI:18420"/>
    </ligand>
</feature>
<dbReference type="InterPro" id="IPR028979">
    <property type="entry name" value="Ser_kin/Pase_Hpr-like_N_sf"/>
</dbReference>
<dbReference type="Gene3D" id="3.40.50.300">
    <property type="entry name" value="P-loop containing nucleotide triphosphate hydrolases"/>
    <property type="match status" value="1"/>
</dbReference>
<dbReference type="EC" id="2.7.4.-" evidence="14"/>
<keyword evidence="5 14" id="KW-0808">Transferase</keyword>
<comment type="function">
    <text evidence="14">Catalyzes the ATP- as well as the pyrophosphate-dependent phosphorylation of a specific serine residue in HPr, a phosphocarrier protein of the phosphoenolpyruvate-dependent sugar phosphotransferase system (PTS). HprK/P also catalyzes the pyrophosphate-producing, inorganic phosphate-dependent dephosphorylation (phosphorolysis) of seryl-phosphorylated HPr (P-Ser-HPr). The two antagonistic activities of HprK/P are regulated by several intracellular metabolites, which change their concentration in response to the absence or presence of rapidly metabolisable carbon sources (glucose, fructose, etc.) in the growth medium. Therefore, by controlling the phosphorylation state of HPr, HPrK/P is a sensor enzyme that plays a major role in the regulation of carbon metabolism and sugar transport: it mediates carbon catabolite repression (CCR), and regulates PTS-catalyzed carbohydrate uptake and inducer exclusion.</text>
</comment>
<evidence type="ECO:0000313" key="17">
    <source>
        <dbReference type="EMBL" id="CAD2072686.1"/>
    </source>
</evidence>
<dbReference type="GO" id="GO:0000287">
    <property type="term" value="F:magnesium ion binding"/>
    <property type="evidence" value="ECO:0007669"/>
    <property type="project" value="UniProtKB-UniRule"/>
</dbReference>
<evidence type="ECO:0000256" key="1">
    <source>
        <dbReference type="ARBA" id="ARBA00001120"/>
    </source>
</evidence>
<dbReference type="RefSeq" id="WP_186085182.1">
    <property type="nucleotide sequence ID" value="NZ_BMDB01000001.1"/>
</dbReference>
<comment type="similarity">
    <text evidence="3 14">Belongs to the HPrK/P family.</text>
</comment>